<evidence type="ECO:0000256" key="2">
    <source>
        <dbReference type="SAM" id="SignalP"/>
    </source>
</evidence>
<gene>
    <name evidence="3" type="ORF">HCN08_27525</name>
</gene>
<proteinExistence type="predicted"/>
<evidence type="ECO:0000256" key="1">
    <source>
        <dbReference type="SAM" id="MobiDB-lite"/>
    </source>
</evidence>
<accession>A0ABX0ZT70</accession>
<feature type="compositionally biased region" description="Low complexity" evidence="1">
    <location>
        <begin position="196"/>
        <end position="207"/>
    </location>
</feature>
<name>A0ABX0ZT70_9ACTN</name>
<protein>
    <submittedName>
        <fullName evidence="3">Small secreted protein</fullName>
    </submittedName>
</protein>
<reference evidence="3 4" key="1">
    <citation type="submission" date="2020-03" db="EMBL/GenBank/DDBJ databases">
        <title>WGS of actinomycetes isolated from Thailand.</title>
        <authorList>
            <person name="Thawai C."/>
        </authorList>
    </citation>
    <scope>NUCLEOTIDE SEQUENCE [LARGE SCALE GENOMIC DNA]</scope>
    <source>
        <strain evidence="3 4">PRB2-1</strain>
    </source>
</reference>
<sequence>MKATEKATEGTPPVKLNPRRRAALSGAAVLLALAPLSSACSSDDTGKKLDTWAKGVCDQTATQVTKINDANVALTKVDSGGKPQDVQAADSAAFQQISDAYKALAGIFTAAGPAPGSDGEQFQQQAVTSFTGLSTQYAGLKKQVDGLDTTDQSKFAAGLQGVSDSFTKAGTDGEQALQALRKGDQGKALAKQPGCTSAAQSAAPTAS</sequence>
<feature type="region of interest" description="Disordered" evidence="1">
    <location>
        <begin position="180"/>
        <end position="207"/>
    </location>
</feature>
<evidence type="ECO:0000313" key="3">
    <source>
        <dbReference type="EMBL" id="NJP47125.1"/>
    </source>
</evidence>
<keyword evidence="2" id="KW-0732">Signal</keyword>
<evidence type="ECO:0000313" key="4">
    <source>
        <dbReference type="Proteomes" id="UP000734511"/>
    </source>
</evidence>
<dbReference type="Proteomes" id="UP000734511">
    <property type="component" value="Unassembled WGS sequence"/>
</dbReference>
<keyword evidence="4" id="KW-1185">Reference proteome</keyword>
<organism evidence="3 4">
    <name type="scientific">Actinacidiphila epipremni</name>
    <dbReference type="NCBI Taxonomy" id="2053013"/>
    <lineage>
        <taxon>Bacteria</taxon>
        <taxon>Bacillati</taxon>
        <taxon>Actinomycetota</taxon>
        <taxon>Actinomycetes</taxon>
        <taxon>Kitasatosporales</taxon>
        <taxon>Streptomycetaceae</taxon>
        <taxon>Actinacidiphila</taxon>
    </lineage>
</organism>
<dbReference type="EMBL" id="JAATEJ010000027">
    <property type="protein sequence ID" value="NJP47125.1"/>
    <property type="molecule type" value="Genomic_DNA"/>
</dbReference>
<feature type="signal peptide" evidence="2">
    <location>
        <begin position="1"/>
        <end position="39"/>
    </location>
</feature>
<comment type="caution">
    <text evidence="3">The sequence shown here is derived from an EMBL/GenBank/DDBJ whole genome shotgun (WGS) entry which is preliminary data.</text>
</comment>
<feature type="chain" id="PRO_5047308092" evidence="2">
    <location>
        <begin position="40"/>
        <end position="207"/>
    </location>
</feature>